<dbReference type="OrthoDB" id="4186596at2759"/>
<dbReference type="EMBL" id="GG749431">
    <property type="protein sequence ID" value="EGE82200.2"/>
    <property type="molecule type" value="Genomic_DNA"/>
</dbReference>
<accession>F2TG37</accession>
<dbReference type="Proteomes" id="UP000007802">
    <property type="component" value="Unassembled WGS sequence"/>
</dbReference>
<protein>
    <submittedName>
        <fullName evidence="2">Uncharacterized protein</fullName>
    </submittedName>
</protein>
<feature type="region of interest" description="Disordered" evidence="1">
    <location>
        <begin position="40"/>
        <end position="67"/>
    </location>
</feature>
<name>F2TG37_AJEDA</name>
<evidence type="ECO:0000256" key="1">
    <source>
        <dbReference type="SAM" id="MobiDB-lite"/>
    </source>
</evidence>
<proteinExistence type="predicted"/>
<dbReference type="HOGENOM" id="CLU_2305295_0_0_1"/>
<evidence type="ECO:0000313" key="2">
    <source>
        <dbReference type="EMBL" id="EGE82200.2"/>
    </source>
</evidence>
<reference evidence="2" key="1">
    <citation type="submission" date="2010-03" db="EMBL/GenBank/DDBJ databases">
        <title>Annotation of Blastomyces dermatitidis strain ATCC 18188.</title>
        <authorList>
            <consortium name="The Broad Institute Genome Sequencing Platform"/>
            <consortium name="Broad Institute Genome Sequencing Center for Infectious Disease."/>
            <person name="Cuomo C."/>
            <person name="Klein B."/>
            <person name="Sullivan T."/>
            <person name="Heitman J."/>
            <person name="Young S."/>
            <person name="Zeng Q."/>
            <person name="Gargeya S."/>
            <person name="Alvarado L."/>
            <person name="Berlin A.M."/>
            <person name="Chapman S.B."/>
            <person name="Chen Z."/>
            <person name="Freedman E."/>
            <person name="Gellesch M."/>
            <person name="Goldberg J."/>
            <person name="Griggs A."/>
            <person name="Gujja S."/>
            <person name="Heilman E."/>
            <person name="Heiman D."/>
            <person name="Howarth C."/>
            <person name="Mehta T."/>
            <person name="Neiman D."/>
            <person name="Pearson M."/>
            <person name="Roberts A."/>
            <person name="Saif S."/>
            <person name="Shea T."/>
            <person name="Shenoy N."/>
            <person name="Sisk P."/>
            <person name="Stolte C."/>
            <person name="Sykes S."/>
            <person name="White J."/>
            <person name="Yandava C."/>
            <person name="Haas B."/>
            <person name="Nusbaum C."/>
            <person name="Birren B."/>
        </authorList>
    </citation>
    <scope>NUCLEOTIDE SEQUENCE [LARGE SCALE GENOMIC DNA]</scope>
    <source>
        <strain evidence="2">ATCC 18188</strain>
    </source>
</reference>
<gene>
    <name evidence="2" type="ORF">BDDG_05143</name>
</gene>
<dbReference type="AlphaFoldDB" id="F2TG37"/>
<organism evidence="2">
    <name type="scientific">Ajellomyces dermatitidis (strain ATCC 18188 / CBS 674.68)</name>
    <name type="common">Blastomyces dermatitidis</name>
    <dbReference type="NCBI Taxonomy" id="653446"/>
    <lineage>
        <taxon>Eukaryota</taxon>
        <taxon>Fungi</taxon>
        <taxon>Dikarya</taxon>
        <taxon>Ascomycota</taxon>
        <taxon>Pezizomycotina</taxon>
        <taxon>Eurotiomycetes</taxon>
        <taxon>Eurotiomycetidae</taxon>
        <taxon>Onygenales</taxon>
        <taxon>Ajellomycetaceae</taxon>
        <taxon>Blastomyces</taxon>
    </lineage>
</organism>
<sequence>MGHMERGDIEALFGRDQSVDYTQGYGHLLFSPLEMESDGVGKHKSRRISKQKTSDGQNNEPNGDVPEGMEDIFELYKAIREGVADDAQMQRGKQLCMTSQFDTSLPIDEMSEVSTSDGEDHDDDDIMMMMFATAREKKRSRTILQRKCKTPLLQPRSSIWACHPVYSLCTPKGGTQNDFHGYPLMTLSNREDQNVEFDFLRPLFLFHVSHQFTRDIGACLWQNAIIKFETPESVSSPSSLLGLRSSILSSLSNWNFNYSRIGSTINRTLLLPYASLFRSIWICGSM</sequence>